<dbReference type="SUPFAM" id="SSF52200">
    <property type="entry name" value="Toll/Interleukin receptor TIR domain"/>
    <property type="match status" value="1"/>
</dbReference>
<keyword evidence="4" id="KW-0675">Receptor</keyword>
<sequence length="316" mass="36480">MERNSENKMTGRNPKVFISYSWENKENKEWARELADKLLENGIDAYIDQYDLSLGDRLPQFMEQQISDSDYVLIICTPEYKKKANNRTSGVGYEGHIISAELLSGKNERKFIPIIKEGRASEVLPTFLAGKLGIDLSDSQHYDENLDDLITTIFGVKRKPALGDIPRHIKGSPLLPIEHNENKDIEILGIITDKVTVPKMDGSRGSALYKIPFRLNRVPSQLWKELFVRNWNSPPRYTTMHRPGIASVVDDEILLNGTTIEEVREYHRETLKLCIEKSNTQEKKILLEEEQKKERENERVRSHKESVQKLADELEF</sequence>
<dbReference type="Gene3D" id="3.40.50.10140">
    <property type="entry name" value="Toll/interleukin-1 receptor homology (TIR) domain"/>
    <property type="match status" value="1"/>
</dbReference>
<evidence type="ECO:0000313" key="5">
    <source>
        <dbReference type="Proteomes" id="UP000249070"/>
    </source>
</evidence>
<dbReference type="GO" id="GO:0007165">
    <property type="term" value="P:signal transduction"/>
    <property type="evidence" value="ECO:0007669"/>
    <property type="project" value="InterPro"/>
</dbReference>
<dbReference type="RefSeq" id="WP_002351513.1">
    <property type="nucleotide sequence ID" value="NZ_JABTDB010000072.1"/>
</dbReference>
<dbReference type="EMBL" id="QHGU01000254">
    <property type="protein sequence ID" value="PZM51431.1"/>
    <property type="molecule type" value="Genomic_DNA"/>
</dbReference>
<dbReference type="Pfam" id="PF13676">
    <property type="entry name" value="TIR_2"/>
    <property type="match status" value="1"/>
</dbReference>
<feature type="domain" description="SEFIR" evidence="3">
    <location>
        <begin position="13"/>
        <end position="145"/>
    </location>
</feature>
<reference evidence="4 5" key="1">
    <citation type="submission" date="2018-05" db="EMBL/GenBank/DDBJ databases">
        <title>Vancomycin-resistant Enterococcus faecium strain from Chelyabinsk, Russia.</title>
        <authorList>
            <person name="Gostev V."/>
            <person name="Goncharov A."/>
            <person name="Kolodzhieva V."/>
            <person name="Suvorov A."/>
            <person name="Sidorenko S."/>
            <person name="Zueva L."/>
        </authorList>
    </citation>
    <scope>NUCLEOTIDE SEQUENCE [LARGE SCALE GENOMIC DNA]</scope>
    <source>
        <strain evidence="4 5">20</strain>
    </source>
</reference>
<dbReference type="AlphaFoldDB" id="A0AB73TL28"/>
<name>A0AB73TL28_ENTFC</name>
<comment type="caution">
    <text evidence="4">The sequence shown here is derived from an EMBL/GenBank/DDBJ whole genome shotgun (WGS) entry which is preliminary data.</text>
</comment>
<dbReference type="InterPro" id="IPR035897">
    <property type="entry name" value="Toll_tir_struct_dom_sf"/>
</dbReference>
<gene>
    <name evidence="4" type="ORF">DKP91_16725</name>
</gene>
<dbReference type="PROSITE" id="PS51534">
    <property type="entry name" value="SEFIR"/>
    <property type="match status" value="1"/>
</dbReference>
<organism evidence="4 5">
    <name type="scientific">Enterococcus faecium</name>
    <name type="common">Streptococcus faecium</name>
    <dbReference type="NCBI Taxonomy" id="1352"/>
    <lineage>
        <taxon>Bacteria</taxon>
        <taxon>Bacillati</taxon>
        <taxon>Bacillota</taxon>
        <taxon>Bacilli</taxon>
        <taxon>Lactobacillales</taxon>
        <taxon>Enterococcaceae</taxon>
        <taxon>Enterococcus</taxon>
    </lineage>
</organism>
<feature type="domain" description="TIR" evidence="2">
    <location>
        <begin position="12"/>
        <end position="153"/>
    </location>
</feature>
<evidence type="ECO:0000259" key="2">
    <source>
        <dbReference type="PROSITE" id="PS50104"/>
    </source>
</evidence>
<dbReference type="InterPro" id="IPR013568">
    <property type="entry name" value="SEFIR_dom"/>
</dbReference>
<proteinExistence type="predicted"/>
<evidence type="ECO:0000313" key="4">
    <source>
        <dbReference type="EMBL" id="PZM51431.1"/>
    </source>
</evidence>
<evidence type="ECO:0000256" key="1">
    <source>
        <dbReference type="SAM" id="MobiDB-lite"/>
    </source>
</evidence>
<dbReference type="Proteomes" id="UP000249070">
    <property type="component" value="Unassembled WGS sequence"/>
</dbReference>
<protein>
    <submittedName>
        <fullName evidence="4">Toll/interleukin-1 receptor domain-containing protein</fullName>
    </submittedName>
</protein>
<dbReference type="PROSITE" id="PS50104">
    <property type="entry name" value="TIR"/>
    <property type="match status" value="1"/>
</dbReference>
<dbReference type="InterPro" id="IPR000157">
    <property type="entry name" value="TIR_dom"/>
</dbReference>
<evidence type="ECO:0000259" key="3">
    <source>
        <dbReference type="PROSITE" id="PS51534"/>
    </source>
</evidence>
<accession>A0AB73TL28</accession>
<feature type="region of interest" description="Disordered" evidence="1">
    <location>
        <begin position="285"/>
        <end position="316"/>
    </location>
</feature>